<dbReference type="PANTHER" id="PTHR31121:SF7">
    <property type="entry name" value="MANNOSYLTRANSFERASE KTR4-RELATED"/>
    <property type="match status" value="1"/>
</dbReference>
<evidence type="ECO:0000313" key="6">
    <source>
        <dbReference type="Proteomes" id="UP000245910"/>
    </source>
</evidence>
<name>A0A2L2TTI4_9HYPO</name>
<dbReference type="GO" id="GO:0006487">
    <property type="term" value="P:protein N-linked glycosylation"/>
    <property type="evidence" value="ECO:0007669"/>
    <property type="project" value="TreeGrafter"/>
</dbReference>
<dbReference type="Gene3D" id="3.90.550.10">
    <property type="entry name" value="Spore Coat Polysaccharide Biosynthesis Protein SpsA, Chain A"/>
    <property type="match status" value="1"/>
</dbReference>
<keyword evidence="6" id="KW-1185">Reference proteome</keyword>
<dbReference type="STRING" id="56646.A0A2L2TTI4"/>
<keyword evidence="2" id="KW-0328">Glycosyltransferase</keyword>
<dbReference type="GO" id="GO:0006493">
    <property type="term" value="P:protein O-linked glycosylation"/>
    <property type="evidence" value="ECO:0007669"/>
    <property type="project" value="TreeGrafter"/>
</dbReference>
<dbReference type="GO" id="GO:0016020">
    <property type="term" value="C:membrane"/>
    <property type="evidence" value="ECO:0007669"/>
    <property type="project" value="InterPro"/>
</dbReference>
<evidence type="ECO:0000313" key="5">
    <source>
        <dbReference type="EMBL" id="CEI68827.1"/>
    </source>
</evidence>
<evidence type="ECO:0000256" key="4">
    <source>
        <dbReference type="SAM" id="MobiDB-lite"/>
    </source>
</evidence>
<dbReference type="GO" id="GO:0000026">
    <property type="term" value="F:alpha-1,2-mannosyltransferase activity"/>
    <property type="evidence" value="ECO:0007669"/>
    <property type="project" value="TreeGrafter"/>
</dbReference>
<reference evidence="6" key="1">
    <citation type="submission" date="2014-10" db="EMBL/GenBank/DDBJ databases">
        <authorList>
            <person name="King R."/>
        </authorList>
    </citation>
    <scope>NUCLEOTIDE SEQUENCE [LARGE SCALE GENOMIC DNA]</scope>
    <source>
        <strain evidence="6">A3/5</strain>
    </source>
</reference>
<feature type="compositionally biased region" description="Polar residues" evidence="4">
    <location>
        <begin position="271"/>
        <end position="280"/>
    </location>
</feature>
<comment type="similarity">
    <text evidence="1">Belongs to the glycosyltransferase 15 family.</text>
</comment>
<organism evidence="5 6">
    <name type="scientific">Fusarium venenatum</name>
    <dbReference type="NCBI Taxonomy" id="56646"/>
    <lineage>
        <taxon>Eukaryota</taxon>
        <taxon>Fungi</taxon>
        <taxon>Dikarya</taxon>
        <taxon>Ascomycota</taxon>
        <taxon>Pezizomycotina</taxon>
        <taxon>Sordariomycetes</taxon>
        <taxon>Hypocreomycetidae</taxon>
        <taxon>Hypocreales</taxon>
        <taxon>Nectriaceae</taxon>
        <taxon>Fusarium</taxon>
    </lineage>
</organism>
<keyword evidence="3" id="KW-0808">Transferase</keyword>
<dbReference type="Pfam" id="PF01793">
    <property type="entry name" value="Glyco_transf_15"/>
    <property type="match status" value="2"/>
</dbReference>
<dbReference type="PANTHER" id="PTHR31121">
    <property type="entry name" value="ALPHA-1,2 MANNOSYLTRANSFERASE KTR1"/>
    <property type="match status" value="1"/>
</dbReference>
<evidence type="ECO:0000256" key="3">
    <source>
        <dbReference type="ARBA" id="ARBA00022679"/>
    </source>
</evidence>
<dbReference type="Proteomes" id="UP000245910">
    <property type="component" value="Chromosome III"/>
</dbReference>
<dbReference type="SUPFAM" id="SSF53448">
    <property type="entry name" value="Nucleotide-diphospho-sugar transferases"/>
    <property type="match status" value="1"/>
</dbReference>
<evidence type="ECO:0000256" key="1">
    <source>
        <dbReference type="ARBA" id="ARBA00007677"/>
    </source>
</evidence>
<dbReference type="InterPro" id="IPR002685">
    <property type="entry name" value="Glyco_trans_15"/>
</dbReference>
<proteinExistence type="inferred from homology"/>
<feature type="compositionally biased region" description="Basic and acidic residues" evidence="4">
    <location>
        <begin position="254"/>
        <end position="267"/>
    </location>
</feature>
<accession>A0A2L2TTI4</accession>
<dbReference type="GO" id="GO:0005794">
    <property type="term" value="C:Golgi apparatus"/>
    <property type="evidence" value="ECO:0007669"/>
    <property type="project" value="TreeGrafter"/>
</dbReference>
<feature type="region of interest" description="Disordered" evidence="4">
    <location>
        <begin position="254"/>
        <end position="288"/>
    </location>
</feature>
<dbReference type="GO" id="GO:0000032">
    <property type="term" value="P:cell wall mannoprotein biosynthetic process"/>
    <property type="evidence" value="ECO:0007669"/>
    <property type="project" value="TreeGrafter"/>
</dbReference>
<evidence type="ECO:0000256" key="2">
    <source>
        <dbReference type="ARBA" id="ARBA00022676"/>
    </source>
</evidence>
<dbReference type="AlphaFoldDB" id="A0A2L2TTI4"/>
<protein>
    <submittedName>
        <fullName evidence="5">Uncharacterized protein</fullName>
    </submittedName>
</protein>
<sequence>MAKAPGSTLWWAATVALFYFAFIVFGSALSLSADDIPAKAALVALVKDNDINATLFSIKEFDEKFNNRYLHDWVFFSVQDLPKAFKDSVTNATNATCIFEVIPEENWNDPRWVVSFQHSVSRDTNLDKGSEALKTIANIHQMNRWISAPFAKERCLKYYEWFLKVDPGAQLAQNIDFDVFRFMRDNGIAYGSSRAASGQANMSPLSPRIKSFFEKHPELLHKEADVSWLIENVANLLMQSGPLDGGFEDLVDEGSDKLRSRESRPSDRCYSATNELQNKPSHVPGAQDEVERSSWLSECFASWLADIHGNSLSPSFEIGSLAFFRSLNQVAFFDHLDNVGDFQFWRVGDAQLHSLSASMSLSEESVWNFRTKETQLSSQHDGEHTQTERRYSEKCMNNFDNSNLNGSANSKGDACEAMTALLKAWDLMAQDVGAQSKSPKLISGNTWMGRMNGGAGCSFFWFWRKTLSDDLGFGWDTDFSCLHDGTKGQVKIKV</sequence>
<dbReference type="InterPro" id="IPR029044">
    <property type="entry name" value="Nucleotide-diphossugar_trans"/>
</dbReference>
<dbReference type="EMBL" id="LN649231">
    <property type="protein sequence ID" value="CEI68827.1"/>
    <property type="molecule type" value="Genomic_DNA"/>
</dbReference>